<dbReference type="InterPro" id="IPR022997">
    <property type="entry name" value="NADH_Q_OxRdtase_chain4"/>
</dbReference>
<dbReference type="OrthoDB" id="9811718at2"/>
<dbReference type="Proteomes" id="UP000008206">
    <property type="component" value="Chromosome"/>
</dbReference>
<comment type="catalytic activity">
    <reaction evidence="13 14">
        <text>a plastoquinone + NADH + (n+1) H(+)(in) = a plastoquinol + NAD(+) + n H(+)(out)</text>
        <dbReference type="Rhea" id="RHEA:42608"/>
        <dbReference type="Rhea" id="RHEA-COMP:9561"/>
        <dbReference type="Rhea" id="RHEA-COMP:9562"/>
        <dbReference type="ChEBI" id="CHEBI:15378"/>
        <dbReference type="ChEBI" id="CHEBI:17757"/>
        <dbReference type="ChEBI" id="CHEBI:57540"/>
        <dbReference type="ChEBI" id="CHEBI:57945"/>
        <dbReference type="ChEBI" id="CHEBI:62192"/>
    </reaction>
</comment>
<evidence type="ECO:0000256" key="13">
    <source>
        <dbReference type="ARBA" id="ARBA00048026"/>
    </source>
</evidence>
<comment type="similarity">
    <text evidence="2 14">Belongs to the complex I subunit 4 family.</text>
</comment>
<keyword evidence="3 14" id="KW-0812">Transmembrane</keyword>
<evidence type="ECO:0000256" key="14">
    <source>
        <dbReference type="HAMAP-Rule" id="MF_00491"/>
    </source>
</evidence>
<feature type="transmembrane region" description="Helical" evidence="14">
    <location>
        <begin position="6"/>
        <end position="27"/>
    </location>
</feature>
<name>E0UG81_GLOV7</name>
<accession>E0UG81</accession>
<keyword evidence="18" id="KW-1185">Reference proteome</keyword>
<dbReference type="GO" id="GO:0003954">
    <property type="term" value="F:NADH dehydrogenase activity"/>
    <property type="evidence" value="ECO:0007669"/>
    <property type="project" value="TreeGrafter"/>
</dbReference>
<dbReference type="PANTHER" id="PTHR43507:SF21">
    <property type="entry name" value="NAD(P)H-QUINONE OXIDOREDUCTASE CHAIN 4, CHLOROPLASTIC"/>
    <property type="match status" value="1"/>
</dbReference>
<feature type="domain" description="NADH:quinone oxidoreductase/Mrp antiporter transmembrane" evidence="16">
    <location>
        <begin position="133"/>
        <end position="416"/>
    </location>
</feature>
<evidence type="ECO:0000256" key="2">
    <source>
        <dbReference type="ARBA" id="ARBA00009025"/>
    </source>
</evidence>
<keyword evidence="9 14" id="KW-0520">NAD</keyword>
<comment type="subcellular location">
    <subcellularLocation>
        <location evidence="14">Cellular thylakoid membrane</location>
        <topology evidence="14">Multi-pass membrane protein</topology>
    </subcellularLocation>
    <subcellularLocation>
        <location evidence="1">Endomembrane system</location>
        <topology evidence="1">Multi-pass membrane protein</topology>
    </subcellularLocation>
    <subcellularLocation>
        <location evidence="15">Membrane</location>
        <topology evidence="15">Multi-pass membrane protein</topology>
    </subcellularLocation>
</comment>
<feature type="transmembrane region" description="Helical" evidence="14">
    <location>
        <begin position="138"/>
        <end position="157"/>
    </location>
</feature>
<dbReference type="HAMAP" id="MF_00491">
    <property type="entry name" value="NDH1_NuoM"/>
    <property type="match status" value="1"/>
</dbReference>
<dbReference type="InterPro" id="IPR001750">
    <property type="entry name" value="ND/Mrp_TM"/>
</dbReference>
<dbReference type="HOGENOM" id="CLU_007100_4_0_3"/>
<evidence type="ECO:0000256" key="15">
    <source>
        <dbReference type="RuleBase" id="RU000320"/>
    </source>
</evidence>
<dbReference type="AlphaFoldDB" id="E0UG81"/>
<keyword evidence="8 14" id="KW-1133">Transmembrane helix</keyword>
<reference evidence="18" key="1">
    <citation type="journal article" date="2011" name="MBio">
        <title>Novel metabolic attributes of the genus Cyanothece, comprising a group of unicellular nitrogen-fixing Cyanobacteria.</title>
        <authorList>
            <person name="Bandyopadhyay A."/>
            <person name="Elvitigala T."/>
            <person name="Welsh E."/>
            <person name="Stockel J."/>
            <person name="Liberton M."/>
            <person name="Min H."/>
            <person name="Sherman L.A."/>
            <person name="Pakrasi H.B."/>
        </authorList>
    </citation>
    <scope>NUCLEOTIDE SEQUENCE [LARGE SCALE GENOMIC DNA]</scope>
    <source>
        <strain evidence="18">PCC 7822</strain>
    </source>
</reference>
<dbReference type="RefSeq" id="WP_013323651.1">
    <property type="nucleotide sequence ID" value="NC_014501.1"/>
</dbReference>
<evidence type="ECO:0000256" key="5">
    <source>
        <dbReference type="ARBA" id="ARBA00022857"/>
    </source>
</evidence>
<dbReference type="GO" id="GO:0031676">
    <property type="term" value="C:plasma membrane-derived thylakoid membrane"/>
    <property type="evidence" value="ECO:0007669"/>
    <property type="project" value="UniProtKB-SubCell"/>
</dbReference>
<evidence type="ECO:0000256" key="7">
    <source>
        <dbReference type="ARBA" id="ARBA00022967"/>
    </source>
</evidence>
<dbReference type="PANTHER" id="PTHR43507">
    <property type="entry name" value="NADH-UBIQUINONE OXIDOREDUCTASE CHAIN 4"/>
    <property type="match status" value="1"/>
</dbReference>
<dbReference type="STRING" id="497965.Cyan7822_3644"/>
<comment type="catalytic activity">
    <reaction evidence="12 14">
        <text>a plastoquinone + NADPH + (n+1) H(+)(in) = a plastoquinol + NADP(+) + n H(+)(out)</text>
        <dbReference type="Rhea" id="RHEA:42612"/>
        <dbReference type="Rhea" id="RHEA-COMP:9561"/>
        <dbReference type="Rhea" id="RHEA-COMP:9562"/>
        <dbReference type="ChEBI" id="CHEBI:15378"/>
        <dbReference type="ChEBI" id="CHEBI:17757"/>
        <dbReference type="ChEBI" id="CHEBI:57783"/>
        <dbReference type="ChEBI" id="CHEBI:58349"/>
        <dbReference type="ChEBI" id="CHEBI:62192"/>
    </reaction>
</comment>
<dbReference type="GO" id="GO:0015990">
    <property type="term" value="P:electron transport coupled proton transport"/>
    <property type="evidence" value="ECO:0007669"/>
    <property type="project" value="TreeGrafter"/>
</dbReference>
<evidence type="ECO:0000256" key="9">
    <source>
        <dbReference type="ARBA" id="ARBA00023027"/>
    </source>
</evidence>
<protein>
    <recommendedName>
        <fullName evidence="14">NAD(P)H-quinone oxidoreductase chain 4</fullName>
        <ecNumber evidence="14">7.1.1.-</ecNumber>
    </recommendedName>
    <alternativeName>
        <fullName evidence="14">NAD(P)H dehydrogenase I, chain 4</fullName>
    </alternativeName>
    <alternativeName>
        <fullName evidence="14">NDH-1, chain 4</fullName>
    </alternativeName>
</protein>
<evidence type="ECO:0000256" key="11">
    <source>
        <dbReference type="ARBA" id="ARBA00025624"/>
    </source>
</evidence>
<evidence type="ECO:0000256" key="4">
    <source>
        <dbReference type="ARBA" id="ARBA00022719"/>
    </source>
</evidence>
<organism evidence="17 18">
    <name type="scientific">Gloeothece verrucosa (strain PCC 7822)</name>
    <name type="common">Cyanothece sp. (strain PCC 7822)</name>
    <dbReference type="NCBI Taxonomy" id="497965"/>
    <lineage>
        <taxon>Bacteria</taxon>
        <taxon>Bacillati</taxon>
        <taxon>Cyanobacteriota</taxon>
        <taxon>Cyanophyceae</taxon>
        <taxon>Oscillatoriophycideae</taxon>
        <taxon>Chroococcales</taxon>
        <taxon>Aphanothecaceae</taxon>
        <taxon>Gloeothece</taxon>
        <taxon>Gloeothece verrucosa</taxon>
    </lineage>
</organism>
<proteinExistence type="inferred from homology"/>
<gene>
    <name evidence="14" type="primary">ndhD</name>
    <name evidence="17" type="ordered locus">Cyan7822_3644</name>
</gene>
<evidence type="ECO:0000256" key="8">
    <source>
        <dbReference type="ARBA" id="ARBA00022989"/>
    </source>
</evidence>
<evidence type="ECO:0000256" key="12">
    <source>
        <dbReference type="ARBA" id="ARBA00047726"/>
    </source>
</evidence>
<feature type="transmembrane region" description="Helical" evidence="14">
    <location>
        <begin position="213"/>
        <end position="232"/>
    </location>
</feature>
<feature type="transmembrane region" description="Helical" evidence="14">
    <location>
        <begin position="169"/>
        <end position="190"/>
    </location>
</feature>
<feature type="transmembrane region" description="Helical" evidence="14">
    <location>
        <begin position="276"/>
        <end position="295"/>
    </location>
</feature>
<keyword evidence="14" id="KW-0793">Thylakoid</keyword>
<keyword evidence="5 14" id="KW-0521">NADP</keyword>
<dbReference type="InterPro" id="IPR010227">
    <property type="entry name" value="NADH_Q_OxRdtase_chainM/4"/>
</dbReference>
<dbReference type="EC" id="7.1.1.-" evidence="14"/>
<feature type="transmembrane region" description="Helical" evidence="14">
    <location>
        <begin position="307"/>
        <end position="325"/>
    </location>
</feature>
<dbReference type="NCBIfam" id="NF009212">
    <property type="entry name" value="PRK12561.1"/>
    <property type="match status" value="1"/>
</dbReference>
<feature type="transmembrane region" description="Helical" evidence="14">
    <location>
        <begin position="490"/>
        <end position="507"/>
    </location>
</feature>
<evidence type="ECO:0000313" key="18">
    <source>
        <dbReference type="Proteomes" id="UP000008206"/>
    </source>
</evidence>
<keyword evidence="7 14" id="KW-1278">Translocase</keyword>
<dbReference type="NCBIfam" id="TIGR01972">
    <property type="entry name" value="NDH_I_M"/>
    <property type="match status" value="1"/>
</dbReference>
<feature type="transmembrane region" description="Helical" evidence="14">
    <location>
        <begin position="414"/>
        <end position="436"/>
    </location>
</feature>
<dbReference type="GO" id="GO:0016655">
    <property type="term" value="F:oxidoreductase activity, acting on NAD(P)H, quinone or similar compound as acceptor"/>
    <property type="evidence" value="ECO:0007669"/>
    <property type="project" value="UniProtKB-UniRule"/>
</dbReference>
<evidence type="ECO:0000256" key="3">
    <source>
        <dbReference type="ARBA" id="ARBA00022692"/>
    </source>
</evidence>
<dbReference type="eggNOG" id="COG1008">
    <property type="taxonomic scope" value="Bacteria"/>
</dbReference>
<dbReference type="KEGG" id="cyj:Cyan7822_3644"/>
<feature type="transmembrane region" description="Helical" evidence="14">
    <location>
        <begin position="376"/>
        <end position="394"/>
    </location>
</feature>
<dbReference type="GO" id="GO:0042773">
    <property type="term" value="P:ATP synthesis coupled electron transport"/>
    <property type="evidence" value="ECO:0007669"/>
    <property type="project" value="InterPro"/>
</dbReference>
<dbReference type="Pfam" id="PF00361">
    <property type="entry name" value="Proton_antipo_M"/>
    <property type="match status" value="1"/>
</dbReference>
<dbReference type="GO" id="GO:0012505">
    <property type="term" value="C:endomembrane system"/>
    <property type="evidence" value="ECO:0007669"/>
    <property type="project" value="UniProtKB-SubCell"/>
</dbReference>
<feature type="transmembrane region" description="Helical" evidence="14">
    <location>
        <begin position="87"/>
        <end position="107"/>
    </location>
</feature>
<dbReference type="PRINTS" id="PR01437">
    <property type="entry name" value="NUOXDRDTASE4"/>
</dbReference>
<comment type="function">
    <text evidence="11 14">NDH-1 shuttles electrons from NAD(P)H, via FMN and iron-sulfur (Fe-S) centers, to quinones in the respiratory chain. The immediate electron acceptor for the enzyme in this species is believed to be plastoquinone. Couples the redox reaction to proton translocation (for every two electrons transferred, four hydrogen ions are translocated across the cytoplasmic membrane), and thus conserves the redox energy in a proton gradient.</text>
</comment>
<dbReference type="GO" id="GO:0008137">
    <property type="term" value="F:NADH dehydrogenase (ubiquinone) activity"/>
    <property type="evidence" value="ECO:0007669"/>
    <property type="project" value="InterPro"/>
</dbReference>
<evidence type="ECO:0000256" key="10">
    <source>
        <dbReference type="ARBA" id="ARBA00023136"/>
    </source>
</evidence>
<keyword evidence="4 14" id="KW-0874">Quinone</keyword>
<feature type="transmembrane region" description="Helical" evidence="14">
    <location>
        <begin position="244"/>
        <end position="264"/>
    </location>
</feature>
<feature type="transmembrane region" description="Helical" evidence="14">
    <location>
        <begin position="114"/>
        <end position="132"/>
    </location>
</feature>
<keyword evidence="10 14" id="KW-0472">Membrane</keyword>
<evidence type="ECO:0000256" key="1">
    <source>
        <dbReference type="ARBA" id="ARBA00004127"/>
    </source>
</evidence>
<feature type="transmembrane region" description="Helical" evidence="14">
    <location>
        <begin position="337"/>
        <end position="355"/>
    </location>
</feature>
<dbReference type="GO" id="GO:0048039">
    <property type="term" value="F:ubiquinone binding"/>
    <property type="evidence" value="ECO:0007669"/>
    <property type="project" value="TreeGrafter"/>
</dbReference>
<keyword evidence="6 14" id="KW-0618">Plastoquinone</keyword>
<dbReference type="EMBL" id="CP002198">
    <property type="protein sequence ID" value="ADN15582.1"/>
    <property type="molecule type" value="Genomic_DNA"/>
</dbReference>
<evidence type="ECO:0000313" key="17">
    <source>
        <dbReference type="EMBL" id="ADN15582.1"/>
    </source>
</evidence>
<evidence type="ECO:0000256" key="6">
    <source>
        <dbReference type="ARBA" id="ARBA00022957"/>
    </source>
</evidence>
<dbReference type="InterPro" id="IPR003918">
    <property type="entry name" value="NADH_UbQ_OxRdtase"/>
</dbReference>
<sequence length="562" mass="61377">MILDQFPWLSTIVLLPLVASLFIPLLPDKEGKSVRLYALAVGIADFVLMCYVFWNHYDLSNSSFQLVESYAWMPQIGLNWSVSVDGLSMPLVLLAGLVTTLSILAAWQVNLKPRLFYFLILVLYSAQIGVFVAQDLLLLFIMWELELIPVYLLVNIWGGQKRRYAATKFLLYTAAASVFILVAALGMALYGGEQMTFDIVALGMKDYPLSLELVLYAGLLIAFGTKLAVFPLHTWLPDAHGEASAPVSMILAGVLLKMGGYGLIRLNLEIFSDAHVYFAPVLVILGVVNIIYGGFNSFAQSNMKRRLAYSSVSHMGFVLLGIASFTDLGISGAMLQMISHGLIAAVLFFLAGVTYDRTHTLSLDNMGDIGRVMPKVFALFTAASMASLALPGMSGFASELSVFVGLTSSDVYSSTFRCVTLILAAVGLILTPVYLLSMLRKLFYGSDAAPTCVLSEDSWDSLGNDQPVCFGTNCVLPVNAKFSDAKPREVFIAACFLLLIIGIGFYPKLATQMYDVKTVAVNAELRQSYTEIASVNPNIYAKNFLWPQNLDSEVAPVLGIVK</sequence>
<feature type="transmembrane region" description="Helical" evidence="14">
    <location>
        <begin position="34"/>
        <end position="54"/>
    </location>
</feature>
<evidence type="ECO:0000259" key="16">
    <source>
        <dbReference type="Pfam" id="PF00361"/>
    </source>
</evidence>